<evidence type="ECO:0000313" key="3">
    <source>
        <dbReference type="Proteomes" id="UP001140513"/>
    </source>
</evidence>
<dbReference type="Proteomes" id="UP001140513">
    <property type="component" value="Unassembled WGS sequence"/>
</dbReference>
<evidence type="ECO:0000313" key="2">
    <source>
        <dbReference type="EMBL" id="KAJ4360974.1"/>
    </source>
</evidence>
<dbReference type="OrthoDB" id="3794541at2759"/>
<comment type="caution">
    <text evidence="2">The sequence shown here is derived from an EMBL/GenBank/DDBJ whole genome shotgun (WGS) entry which is preliminary data.</text>
</comment>
<dbReference type="GeneID" id="80905073"/>
<accession>A0A9W8XZK4</accession>
<name>A0A9W8XZK4_9PLEO</name>
<evidence type="ECO:0000256" key="1">
    <source>
        <dbReference type="SAM" id="MobiDB-lite"/>
    </source>
</evidence>
<feature type="compositionally biased region" description="Polar residues" evidence="1">
    <location>
        <begin position="589"/>
        <end position="598"/>
    </location>
</feature>
<sequence length="607" mass="67891">MESPFMETAFQKFNIGPSGPKGREYKDMWKKKEMDPAMFSARVLPENIENTRVLAVCGIPPEDSHPVEDGWFFSDFFAFKHVLSGVGKAQTWMACLSPENLVQEHNVFLHGNPYHDRKVVLNKDMVRKGFGADIVVIPRLDIRDAFAKKLQQEAHEAKQNKQPLVVLVFAHGREEGGGWWLGPPGLNLFSRARFQGLVDQEIQVSIMSTACYGGQWVIDTTLNRTYLAAAGPIQESESWNGSKSCNRKCGSIYASALLKAWREEADEAQGLLQKSAGSVTETESTYHNFTGAVWDSLFSLDRFASDHDIRFSVQDEDWAAGWSARFGLPASAIRFEEKWESLPTVQKDVSLGYSFLNRDPALSVDLNNLDVLSSKLNVRHGGSLNSARNQVCAMGALYLQSLPGEDSLSSNTSLHGKLGRTMDKRKEVDWSLLNTVLQGVNFRMELSHLATELVQTAGMKLPRGLTCHETDILVLGRQFEKENRKKWGCIVQQVMGVLPEPSEELNQGVDWPKPRRYIAAAIFLSEGVQSLDDVQSAVAAVNGLLSEELRCSKKTLEGVPEVRGRKKDWYQAMKKRLRSLSPDKKQKRISLSSTTPRQGPNFPPSKQ</sequence>
<reference evidence="2" key="1">
    <citation type="submission" date="2022-10" db="EMBL/GenBank/DDBJ databases">
        <title>Tapping the CABI collections for fungal endophytes: first genome assemblies for Collariella, Neodidymelliopsis, Ascochyta clinopodiicola, Didymella pomorum, Didymosphaeria variabile, Neocosmospora piperis and Neocucurbitaria cava.</title>
        <authorList>
            <person name="Hill R."/>
        </authorList>
    </citation>
    <scope>NUCLEOTIDE SEQUENCE</scope>
    <source>
        <strain evidence="2">IMI 356815</strain>
    </source>
</reference>
<gene>
    <name evidence="2" type="ORF">N0V89_001543</name>
</gene>
<proteinExistence type="predicted"/>
<feature type="region of interest" description="Disordered" evidence="1">
    <location>
        <begin position="575"/>
        <end position="607"/>
    </location>
</feature>
<organism evidence="2 3">
    <name type="scientific">Didymosphaeria variabile</name>
    <dbReference type="NCBI Taxonomy" id="1932322"/>
    <lineage>
        <taxon>Eukaryota</taxon>
        <taxon>Fungi</taxon>
        <taxon>Dikarya</taxon>
        <taxon>Ascomycota</taxon>
        <taxon>Pezizomycotina</taxon>
        <taxon>Dothideomycetes</taxon>
        <taxon>Pleosporomycetidae</taxon>
        <taxon>Pleosporales</taxon>
        <taxon>Massarineae</taxon>
        <taxon>Didymosphaeriaceae</taxon>
        <taxon>Didymosphaeria</taxon>
    </lineage>
</organism>
<protein>
    <submittedName>
        <fullName evidence="2">Uncharacterized protein</fullName>
    </submittedName>
</protein>
<dbReference type="EMBL" id="JAPEUX010000001">
    <property type="protein sequence ID" value="KAJ4360974.1"/>
    <property type="molecule type" value="Genomic_DNA"/>
</dbReference>
<keyword evidence="3" id="KW-1185">Reference proteome</keyword>
<dbReference type="AlphaFoldDB" id="A0A9W8XZK4"/>
<dbReference type="RefSeq" id="XP_056077176.1">
    <property type="nucleotide sequence ID" value="XM_056210354.1"/>
</dbReference>